<dbReference type="InterPro" id="IPR011047">
    <property type="entry name" value="Quinoprotein_ADH-like_sf"/>
</dbReference>
<evidence type="ECO:0000313" key="4">
    <source>
        <dbReference type="EMBL" id="TPX39158.1"/>
    </source>
</evidence>
<evidence type="ECO:0000256" key="2">
    <source>
        <dbReference type="SAM" id="MobiDB-lite"/>
    </source>
</evidence>
<dbReference type="SMART" id="SM00320">
    <property type="entry name" value="WD40"/>
    <property type="match status" value="12"/>
</dbReference>
<feature type="region of interest" description="Disordered" evidence="2">
    <location>
        <begin position="1192"/>
        <end position="1221"/>
    </location>
</feature>
<evidence type="ECO:0000256" key="1">
    <source>
        <dbReference type="PROSITE-ProRule" id="PRU00221"/>
    </source>
</evidence>
<keyword evidence="1" id="KW-0853">WD repeat</keyword>
<dbReference type="SUPFAM" id="SSF50978">
    <property type="entry name" value="WD40 repeat-like"/>
    <property type="match status" value="1"/>
</dbReference>
<dbReference type="InterPro" id="IPR001680">
    <property type="entry name" value="WD40_rpt"/>
</dbReference>
<feature type="compositionally biased region" description="Polar residues" evidence="2">
    <location>
        <begin position="931"/>
        <end position="947"/>
    </location>
</feature>
<dbReference type="EMBL" id="QEAM01000519">
    <property type="protein sequence ID" value="TPX39158.1"/>
    <property type="molecule type" value="Genomic_DNA"/>
</dbReference>
<evidence type="ECO:0000313" key="6">
    <source>
        <dbReference type="Proteomes" id="UP000317494"/>
    </source>
</evidence>
<dbReference type="OrthoDB" id="6252103at2759"/>
<feature type="compositionally biased region" description="Polar residues" evidence="2">
    <location>
        <begin position="1102"/>
        <end position="1116"/>
    </location>
</feature>
<feature type="region of interest" description="Disordered" evidence="2">
    <location>
        <begin position="931"/>
        <end position="954"/>
    </location>
</feature>
<dbReference type="InterPro" id="IPR056162">
    <property type="entry name" value="WD40_MABP1-WDR62_2nd"/>
</dbReference>
<keyword evidence="6" id="KW-1185">Reference proteome</keyword>
<dbReference type="Proteomes" id="UP000317494">
    <property type="component" value="Unassembled WGS sequence"/>
</dbReference>
<reference evidence="6 7" key="1">
    <citation type="journal article" date="2019" name="Sci. Rep.">
        <title>Comparative genomics of chytrid fungi reveal insights into the obligate biotrophic and pathogenic lifestyle of Synchytrium endobioticum.</title>
        <authorList>
            <person name="van de Vossenberg B.T.L.H."/>
            <person name="Warris S."/>
            <person name="Nguyen H.D.T."/>
            <person name="van Gent-Pelzer M.P.E."/>
            <person name="Joly D.L."/>
            <person name="van de Geest H.C."/>
            <person name="Bonants P.J.M."/>
            <person name="Smith D.S."/>
            <person name="Levesque C.A."/>
            <person name="van der Lee T.A.J."/>
        </authorList>
    </citation>
    <scope>NUCLEOTIDE SEQUENCE [LARGE SCALE GENOMIC DNA]</scope>
    <source>
        <strain evidence="4 7">LEV6574</strain>
        <strain evidence="5 6">MB42</strain>
    </source>
</reference>
<feature type="region of interest" description="Disordered" evidence="2">
    <location>
        <begin position="967"/>
        <end position="993"/>
    </location>
</feature>
<feature type="region of interest" description="Disordered" evidence="2">
    <location>
        <begin position="1"/>
        <end position="23"/>
    </location>
</feature>
<comment type="caution">
    <text evidence="4">The sequence shown here is derived from an EMBL/GenBank/DDBJ whole genome shotgun (WGS) entry which is preliminary data.</text>
</comment>
<dbReference type="Gene3D" id="2.130.10.10">
    <property type="entry name" value="YVTN repeat-like/Quinoprotein amine dehydrogenase"/>
    <property type="match status" value="4"/>
</dbReference>
<dbReference type="CDD" id="cd00200">
    <property type="entry name" value="WD40"/>
    <property type="match status" value="1"/>
</dbReference>
<organism evidence="4 7">
    <name type="scientific">Synchytrium endobioticum</name>
    <dbReference type="NCBI Taxonomy" id="286115"/>
    <lineage>
        <taxon>Eukaryota</taxon>
        <taxon>Fungi</taxon>
        <taxon>Fungi incertae sedis</taxon>
        <taxon>Chytridiomycota</taxon>
        <taxon>Chytridiomycota incertae sedis</taxon>
        <taxon>Chytridiomycetes</taxon>
        <taxon>Synchytriales</taxon>
        <taxon>Synchytriaceae</taxon>
        <taxon>Synchytrium</taxon>
    </lineage>
</organism>
<protein>
    <recommendedName>
        <fullName evidence="3">MABP1/WDR62 second WD40 domain-containing protein</fullName>
    </recommendedName>
</protein>
<feature type="region of interest" description="Disordered" evidence="2">
    <location>
        <begin position="838"/>
        <end position="861"/>
    </location>
</feature>
<dbReference type="Pfam" id="PF24782">
    <property type="entry name" value="WD40_MABP1-WDR62_2nd"/>
    <property type="match status" value="1"/>
</dbReference>
<dbReference type="InterPro" id="IPR015943">
    <property type="entry name" value="WD40/YVTN_repeat-like_dom_sf"/>
</dbReference>
<name>A0A507CI26_9FUNG</name>
<feature type="region of interest" description="Disordered" evidence="2">
    <location>
        <begin position="1100"/>
        <end position="1122"/>
    </location>
</feature>
<dbReference type="SUPFAM" id="SSF50998">
    <property type="entry name" value="Quinoprotein alcohol dehydrogenase-like"/>
    <property type="match status" value="1"/>
</dbReference>
<accession>A0A507CI26</accession>
<dbReference type="PANTHER" id="PTHR45589">
    <property type="entry name" value="WD REPEAT DOMAIN 62, ISOFORM G"/>
    <property type="match status" value="1"/>
</dbReference>
<proteinExistence type="predicted"/>
<dbReference type="Proteomes" id="UP000320475">
    <property type="component" value="Unassembled WGS sequence"/>
</dbReference>
<evidence type="ECO:0000259" key="3">
    <source>
        <dbReference type="Pfam" id="PF24782"/>
    </source>
</evidence>
<evidence type="ECO:0000313" key="7">
    <source>
        <dbReference type="Proteomes" id="UP000320475"/>
    </source>
</evidence>
<dbReference type="PROSITE" id="PS50294">
    <property type="entry name" value="WD_REPEATS_REGION"/>
    <property type="match status" value="1"/>
</dbReference>
<dbReference type="PANTHER" id="PTHR45589:SF1">
    <property type="entry name" value="WD REPEAT DOMAIN 62, ISOFORM G"/>
    <property type="match status" value="1"/>
</dbReference>
<gene>
    <name evidence="4" type="ORF">SeLEV6574_g07402</name>
    <name evidence="5" type="ORF">SeMB42_g05032</name>
</gene>
<dbReference type="EMBL" id="QEAN01000224">
    <property type="protein sequence ID" value="TPX42697.1"/>
    <property type="molecule type" value="Genomic_DNA"/>
</dbReference>
<dbReference type="InterPro" id="IPR052779">
    <property type="entry name" value="WDR62"/>
</dbReference>
<feature type="domain" description="MABP1/WDR62 second WD40" evidence="3">
    <location>
        <begin position="443"/>
        <end position="772"/>
    </location>
</feature>
<feature type="repeat" description="WD" evidence="1">
    <location>
        <begin position="740"/>
        <end position="771"/>
    </location>
</feature>
<dbReference type="Pfam" id="PF00400">
    <property type="entry name" value="WD40"/>
    <property type="match status" value="3"/>
</dbReference>
<feature type="compositionally biased region" description="Acidic residues" evidence="2">
    <location>
        <begin position="977"/>
        <end position="993"/>
    </location>
</feature>
<dbReference type="VEuPathDB" id="FungiDB:SeMB42_g05032"/>
<dbReference type="PROSITE" id="PS50082">
    <property type="entry name" value="WD_REPEATS_2"/>
    <property type="match status" value="1"/>
</dbReference>
<evidence type="ECO:0000313" key="5">
    <source>
        <dbReference type="EMBL" id="TPX42697.1"/>
    </source>
</evidence>
<sequence>MHGPRTPNKNAKLLRPKSHDNNPAMYLERTLGLSLTRPSSISIHPHPSKSPIIALPTGCVVTLYNHKRNKQTGFLTGGLLKNTAIAAVKTPATSAVAPARPVSCIHFSPDGHVLAVGESGHQPRIVIWDHAHNVIMSEFLGHKFGVQAMTFSPNSRYLVSVGYQHDGCVYVWNWKTGQKLAGARVTTPITSLSFSEDGSFFVTGGTRHIKFWFMDSVKLNSLATTTSNTLKPSPVPTLEGRFGALGDHKNSSFSDVACGRGTLPDHTYGITEAGLLVLFGQGHVMEKWVDLKVRRGLSIDVSDRHVVCGCTDGIIRIFEPFTLKYIMTLPKPHPLGVDVATSVGSSYRTPVVPNATYANVVAVKLDQTSEKLIAVYSDKSIFIWDVTDPKHVGKYRSFLNHSDCVWNVEMLPSSFTLPPVPSPQTSAIGSPGDSIPPPTPTGRHLPPGTFITCSSDGTVRFWNLEIAAHDGHPSSSGYLGRNLYSRELIKVIYLDKKLISKPNTIEDGGNEGLGDKGGIRSLRVSPDGKLLASGDRSGNLRIHDLPSFREITFLEAHEAEILTLDFSGERLEGSPYLLATASRDRLIHIFDLSRNFNLIQTLDDHSSSITAVRFAGHGRQIISCAADKSIIFRGLQGGPYPEYVTYHNSSGRATVYDLDIDPSQAYVAGVTQDKKLTIFSVEKGKSVRLYKSDPLTEPAADSGGFIKVSVSPTGDFAVVTGTDRILRVFDLTTGLVVSKGVGHSELVTSVKFTLDGSRIITTSADGCIFVWRFGVKDSLNHHHPSSLNNSNIEQCDNESVDFDSTPDATVVRSKWVDPRPFTFQYAETALPAWARSSEVESDVESKTSEMGRSSSAPAKGRWAQRVNEHGVSLFSETPDIANPVAKWDDLLQRRYSIERSLDALTSSAAKQLIPAKESMATLSTTDAGNNSISATINELPQPHSLNETPPLHPLQPTDLIVEEITETTARSASPELAIDDIESGDDEDSDDGGLDVMDTVYVDPIDNDAEAITGSTFIIAEGKIVVESHCSESRSAQSSVERDVSPHDQDIEEITETAADNGKLTFDQYISGASSSQNLVEGSDNDRQSLSAKYMVAHKNQSRVNSNTKENNSKATPSRGVGTRILDYVLKRENANNESPMRKRNAQSTKDVDKVRQRLASLAAKSPDVVLSPSDHTSEMAEKIEVVRTAIGSEKTNDSSSEIIQRPPESPNWPGRTPTASGRDVIITAAIDGTFDRLGSDGEHLSNFGAGLEEDIDDASEVLNEEVGGADQEKGYQEVDEEILNDRPDHQELVQTLSQFRNSAERAVHLHARLSKDSSSHVFGQVTAVLEQVRNLMNDALGMPERQDNNPSRSSRDHDLLEHYSEQLLLLVREKLRTLA</sequence>
<dbReference type="InterPro" id="IPR036322">
    <property type="entry name" value="WD40_repeat_dom_sf"/>
</dbReference>